<dbReference type="Proteomes" id="UP001205566">
    <property type="component" value="Unassembled WGS sequence"/>
</dbReference>
<comment type="caution">
    <text evidence="1">The sequence shown here is derived from an EMBL/GenBank/DDBJ whole genome shotgun (WGS) entry which is preliminary data.</text>
</comment>
<organism evidence="1 2">
    <name type="scientific">Microbulbifer elongatus</name>
    <dbReference type="NCBI Taxonomy" id="86173"/>
    <lineage>
        <taxon>Bacteria</taxon>
        <taxon>Pseudomonadati</taxon>
        <taxon>Pseudomonadota</taxon>
        <taxon>Gammaproteobacteria</taxon>
        <taxon>Cellvibrionales</taxon>
        <taxon>Microbulbiferaceae</taxon>
        <taxon>Microbulbifer</taxon>
    </lineage>
</organism>
<protein>
    <submittedName>
        <fullName evidence="1">Uncharacterized protein</fullName>
    </submittedName>
</protein>
<dbReference type="EMBL" id="JACASI010000024">
    <property type="protein sequence ID" value="MCQ3829371.1"/>
    <property type="molecule type" value="Genomic_DNA"/>
</dbReference>
<dbReference type="RefSeq" id="WP_255874233.1">
    <property type="nucleotide sequence ID" value="NZ_JACASI010000024.1"/>
</dbReference>
<evidence type="ECO:0000313" key="1">
    <source>
        <dbReference type="EMBL" id="MCQ3829371.1"/>
    </source>
</evidence>
<name>A0ABT1NZW1_9GAMM</name>
<proteinExistence type="predicted"/>
<evidence type="ECO:0000313" key="2">
    <source>
        <dbReference type="Proteomes" id="UP001205566"/>
    </source>
</evidence>
<sequence>MRQTDVLLCALFAQSLRSYFCAKTTQTKPPLRTALTYTEVKSTKGIEMQVSHIETINKYEKLGSQARDMASRNLPRHLLGKIALEAIDHKALAAFKSMDLAQERSVSWDWNFSSRYKIFYPKAFDLSVWHGSTLCSMTLGRPTYRGTAMRLDFIERFNKHVLFANDMFPVSLLAYEAYARLIGATQIRIMDPLNEKLVKYYSSHGGFSLRPGKQGVPHYLVKNL</sequence>
<accession>A0ABT1NZW1</accession>
<gene>
    <name evidence="1" type="ORF">HXX02_07925</name>
</gene>
<keyword evidence="2" id="KW-1185">Reference proteome</keyword>
<reference evidence="1" key="1">
    <citation type="thesis" date="2020" institute="Technische Universitat Dresden" country="Dresden, Germany">
        <title>The Agarolytic System of Microbulbifer elongatus PORT2, Isolated from Batu Karas, Pangandaran West Java Indonesia.</title>
        <authorList>
            <person name="Anggraeni S.R."/>
        </authorList>
    </citation>
    <scope>NUCLEOTIDE SEQUENCE</scope>
    <source>
        <strain evidence="1">PORT2</strain>
    </source>
</reference>